<dbReference type="GO" id="GO:0015035">
    <property type="term" value="F:protein-disulfide reductase activity"/>
    <property type="evidence" value="ECO:0007669"/>
    <property type="project" value="TreeGrafter"/>
</dbReference>
<dbReference type="CDD" id="cd02947">
    <property type="entry name" value="TRX_family"/>
    <property type="match status" value="1"/>
</dbReference>
<evidence type="ECO:0000313" key="2">
    <source>
        <dbReference type="EMBL" id="MBB5059929.1"/>
    </source>
</evidence>
<keyword evidence="3" id="KW-1185">Reference proteome</keyword>
<dbReference type="GO" id="GO:0045454">
    <property type="term" value="P:cell redox homeostasis"/>
    <property type="evidence" value="ECO:0007669"/>
    <property type="project" value="TreeGrafter"/>
</dbReference>
<dbReference type="AlphaFoldDB" id="A0A7W8E633"/>
<protein>
    <submittedName>
        <fullName evidence="2">Thioredoxin 1</fullName>
    </submittedName>
</protein>
<gene>
    <name evidence="2" type="ORF">HDF16_004663</name>
</gene>
<dbReference type="Gene3D" id="3.40.30.10">
    <property type="entry name" value="Glutaredoxin"/>
    <property type="match status" value="1"/>
</dbReference>
<dbReference type="EMBL" id="JACHIP010000008">
    <property type="protein sequence ID" value="MBB5059929.1"/>
    <property type="molecule type" value="Genomic_DNA"/>
</dbReference>
<dbReference type="PANTHER" id="PTHR45663:SF11">
    <property type="entry name" value="GEO12009P1"/>
    <property type="match status" value="1"/>
</dbReference>
<evidence type="ECO:0000313" key="3">
    <source>
        <dbReference type="Proteomes" id="UP000540989"/>
    </source>
</evidence>
<organism evidence="2 3">
    <name type="scientific">Granulicella aggregans</name>
    <dbReference type="NCBI Taxonomy" id="474949"/>
    <lineage>
        <taxon>Bacteria</taxon>
        <taxon>Pseudomonadati</taxon>
        <taxon>Acidobacteriota</taxon>
        <taxon>Terriglobia</taxon>
        <taxon>Terriglobales</taxon>
        <taxon>Acidobacteriaceae</taxon>
        <taxon>Granulicella</taxon>
    </lineage>
</organism>
<reference evidence="2 3" key="1">
    <citation type="submission" date="2020-08" db="EMBL/GenBank/DDBJ databases">
        <title>Genomic Encyclopedia of Type Strains, Phase IV (KMG-V): Genome sequencing to study the core and pangenomes of soil and plant-associated prokaryotes.</title>
        <authorList>
            <person name="Whitman W."/>
        </authorList>
    </citation>
    <scope>NUCLEOTIDE SEQUENCE [LARGE SCALE GENOMIC DNA]</scope>
    <source>
        <strain evidence="2 3">M8UP14</strain>
    </source>
</reference>
<comment type="caution">
    <text evidence="2">The sequence shown here is derived from an EMBL/GenBank/DDBJ whole genome shotgun (WGS) entry which is preliminary data.</text>
</comment>
<dbReference type="PROSITE" id="PS51352">
    <property type="entry name" value="THIOREDOXIN_2"/>
    <property type="match status" value="1"/>
</dbReference>
<dbReference type="InterPro" id="IPR013766">
    <property type="entry name" value="Thioredoxin_domain"/>
</dbReference>
<evidence type="ECO:0000259" key="1">
    <source>
        <dbReference type="PROSITE" id="PS51352"/>
    </source>
</evidence>
<proteinExistence type="predicted"/>
<dbReference type="PANTHER" id="PTHR45663">
    <property type="entry name" value="GEO12009P1"/>
    <property type="match status" value="1"/>
</dbReference>
<dbReference type="RefSeq" id="WP_184221894.1">
    <property type="nucleotide sequence ID" value="NZ_JACHIP010000008.1"/>
</dbReference>
<dbReference type="Proteomes" id="UP000540989">
    <property type="component" value="Unassembled WGS sequence"/>
</dbReference>
<dbReference type="GO" id="GO:0005829">
    <property type="term" value="C:cytosol"/>
    <property type="evidence" value="ECO:0007669"/>
    <property type="project" value="TreeGrafter"/>
</dbReference>
<dbReference type="SUPFAM" id="SSF52833">
    <property type="entry name" value="Thioredoxin-like"/>
    <property type="match status" value="1"/>
</dbReference>
<dbReference type="InterPro" id="IPR036249">
    <property type="entry name" value="Thioredoxin-like_sf"/>
</dbReference>
<accession>A0A7W8E633</accession>
<sequence length="116" mass="12666">MTVATDFVRPVTGETFDALVGTRSGPVAVEFMSYGCEHCRLLEPVLQEVAETLGSQEAVFRVNIAVDQELAKRYQIEGTPTLVMLLNGEEVGRAVGPDPSVKVLWDAVTRPFEELA</sequence>
<name>A0A7W8E633_9BACT</name>
<feature type="domain" description="Thioredoxin" evidence="1">
    <location>
        <begin position="1"/>
        <end position="116"/>
    </location>
</feature>
<dbReference type="Pfam" id="PF00085">
    <property type="entry name" value="Thioredoxin"/>
    <property type="match status" value="1"/>
</dbReference>